<feature type="coiled-coil region" evidence="1">
    <location>
        <begin position="116"/>
        <end position="150"/>
    </location>
</feature>
<dbReference type="Proteomes" id="UP000265515">
    <property type="component" value="Unassembled WGS sequence"/>
</dbReference>
<dbReference type="AlphaFoldDB" id="A0A388K5R1"/>
<proteinExistence type="predicted"/>
<evidence type="ECO:0000313" key="3">
    <source>
        <dbReference type="EMBL" id="GBG65283.1"/>
    </source>
</evidence>
<comment type="caution">
    <text evidence="3">The sequence shown here is derived from an EMBL/GenBank/DDBJ whole genome shotgun (WGS) entry which is preliminary data.</text>
</comment>
<sequence>MAKLLAQWQEEERLRKEREEEERRIREKQERESFQKELSQEWNDKFESVCGTLRSSNLNVERELELLKRQIEDLKISQKQGVHPGASTSTQTTGNDALLARMLQEHEDMKTSLERASGACKKVESLEAELRTLKQSHEEAVTEAEAWKKEALKSRNKRSRLTISPSSELKMPPATTPANKDRPVTDPSQLQQLHNLEVDALKGEAETQREVERENARLKEELGRRGVEKRTPMSTFRERLDEVETVAGGSGLKTNKKKKVVGGNDDTKENVRDAFLREARKEFRNLKNDDVMEICLKEGIKYTTLTETVSEIIAKRADRAFGKRVVVQEISDDIAGGAQVDSRNDGRDSVTS</sequence>
<dbReference type="STRING" id="69332.A0A388K5R1"/>
<evidence type="ECO:0000256" key="2">
    <source>
        <dbReference type="SAM" id="MobiDB-lite"/>
    </source>
</evidence>
<evidence type="ECO:0000256" key="1">
    <source>
        <dbReference type="SAM" id="Coils"/>
    </source>
</evidence>
<organism evidence="3 4">
    <name type="scientific">Chara braunii</name>
    <name type="common">Braun's stonewort</name>
    <dbReference type="NCBI Taxonomy" id="69332"/>
    <lineage>
        <taxon>Eukaryota</taxon>
        <taxon>Viridiplantae</taxon>
        <taxon>Streptophyta</taxon>
        <taxon>Charophyceae</taxon>
        <taxon>Charales</taxon>
        <taxon>Characeae</taxon>
        <taxon>Chara</taxon>
    </lineage>
</organism>
<feature type="compositionally biased region" description="Basic and acidic residues" evidence="2">
    <location>
        <begin position="10"/>
        <end position="37"/>
    </location>
</feature>
<feature type="region of interest" description="Disordered" evidence="2">
    <location>
        <begin position="1"/>
        <end position="37"/>
    </location>
</feature>
<dbReference type="Gramene" id="GBG65283">
    <property type="protein sequence ID" value="GBG65283"/>
    <property type="gene ID" value="CBR_g50325"/>
</dbReference>
<protein>
    <submittedName>
        <fullName evidence="3">Uncharacterized protein</fullName>
    </submittedName>
</protein>
<name>A0A388K5R1_CHABU</name>
<keyword evidence="4" id="KW-1185">Reference proteome</keyword>
<reference evidence="3 4" key="1">
    <citation type="journal article" date="2018" name="Cell">
        <title>The Chara Genome: Secondary Complexity and Implications for Plant Terrestrialization.</title>
        <authorList>
            <person name="Nishiyama T."/>
            <person name="Sakayama H."/>
            <person name="Vries J.D."/>
            <person name="Buschmann H."/>
            <person name="Saint-Marcoux D."/>
            <person name="Ullrich K.K."/>
            <person name="Haas F.B."/>
            <person name="Vanderstraeten L."/>
            <person name="Becker D."/>
            <person name="Lang D."/>
            <person name="Vosolsobe S."/>
            <person name="Rombauts S."/>
            <person name="Wilhelmsson P.K.I."/>
            <person name="Janitza P."/>
            <person name="Kern R."/>
            <person name="Heyl A."/>
            <person name="Rumpler F."/>
            <person name="Villalobos L.I.A.C."/>
            <person name="Clay J.M."/>
            <person name="Skokan R."/>
            <person name="Toyoda A."/>
            <person name="Suzuki Y."/>
            <person name="Kagoshima H."/>
            <person name="Schijlen E."/>
            <person name="Tajeshwar N."/>
            <person name="Catarino B."/>
            <person name="Hetherington A.J."/>
            <person name="Saltykova A."/>
            <person name="Bonnot C."/>
            <person name="Breuninger H."/>
            <person name="Symeonidi A."/>
            <person name="Radhakrishnan G.V."/>
            <person name="Van Nieuwerburgh F."/>
            <person name="Deforce D."/>
            <person name="Chang C."/>
            <person name="Karol K.G."/>
            <person name="Hedrich R."/>
            <person name="Ulvskov P."/>
            <person name="Glockner G."/>
            <person name="Delwiche C.F."/>
            <person name="Petrasek J."/>
            <person name="Van de Peer Y."/>
            <person name="Friml J."/>
            <person name="Beilby M."/>
            <person name="Dolan L."/>
            <person name="Kohara Y."/>
            <person name="Sugano S."/>
            <person name="Fujiyama A."/>
            <person name="Delaux P.-M."/>
            <person name="Quint M."/>
            <person name="TheiBen G."/>
            <person name="Hagemann M."/>
            <person name="Harholt J."/>
            <person name="Dunand C."/>
            <person name="Zachgo S."/>
            <person name="Langdale J."/>
            <person name="Maumus F."/>
            <person name="Straeten D.V.D."/>
            <person name="Gould S.B."/>
            <person name="Rensing S.A."/>
        </authorList>
    </citation>
    <scope>NUCLEOTIDE SEQUENCE [LARGE SCALE GENOMIC DNA]</scope>
    <source>
        <strain evidence="3 4">S276</strain>
    </source>
</reference>
<evidence type="ECO:0000313" key="4">
    <source>
        <dbReference type="Proteomes" id="UP000265515"/>
    </source>
</evidence>
<accession>A0A388K5R1</accession>
<feature type="region of interest" description="Disordered" evidence="2">
    <location>
        <begin position="152"/>
        <end position="187"/>
    </location>
</feature>
<dbReference type="EMBL" id="BFEA01000060">
    <property type="protein sequence ID" value="GBG65283.1"/>
    <property type="molecule type" value="Genomic_DNA"/>
</dbReference>
<gene>
    <name evidence="3" type="ORF">CBR_g50325</name>
</gene>
<keyword evidence="1" id="KW-0175">Coiled coil</keyword>